<keyword evidence="2" id="KW-1185">Reference proteome</keyword>
<accession>A0A5C6C6J9</accession>
<reference evidence="1 2" key="1">
    <citation type="submission" date="2019-02" db="EMBL/GenBank/DDBJ databases">
        <title>Deep-cultivation of Planctomycetes and their phenomic and genomic characterization uncovers novel biology.</title>
        <authorList>
            <person name="Wiegand S."/>
            <person name="Jogler M."/>
            <person name="Boedeker C."/>
            <person name="Pinto D."/>
            <person name="Vollmers J."/>
            <person name="Rivas-Marin E."/>
            <person name="Kohn T."/>
            <person name="Peeters S.H."/>
            <person name="Heuer A."/>
            <person name="Rast P."/>
            <person name="Oberbeckmann S."/>
            <person name="Bunk B."/>
            <person name="Jeske O."/>
            <person name="Meyerdierks A."/>
            <person name="Storesund J.E."/>
            <person name="Kallscheuer N."/>
            <person name="Luecker S."/>
            <person name="Lage O.M."/>
            <person name="Pohl T."/>
            <person name="Merkel B.J."/>
            <person name="Hornburger P."/>
            <person name="Mueller R.-W."/>
            <person name="Bruemmer F."/>
            <person name="Labrenz M."/>
            <person name="Spormann A.M."/>
            <person name="Op Den Camp H."/>
            <person name="Overmann J."/>
            <person name="Amann R."/>
            <person name="Jetten M.S.M."/>
            <person name="Mascher T."/>
            <person name="Medema M.H."/>
            <person name="Devos D.P."/>
            <person name="Kaster A.-K."/>
            <person name="Ovreas L."/>
            <person name="Rohde M."/>
            <person name="Galperin M.Y."/>
            <person name="Jogler C."/>
        </authorList>
    </citation>
    <scope>NUCLEOTIDE SEQUENCE [LARGE SCALE GENOMIC DNA]</scope>
    <source>
        <strain evidence="1 2">Pla52o</strain>
    </source>
</reference>
<sequence length="77" mass="8741">MMRGSAICFFLNLFVVNRLRCLLSLSFAFWHGPCINTLSLPRRSKPSRVATAGSRQINLEEEFTRKGHCHVGFNTQA</sequence>
<gene>
    <name evidence="1" type="ORF">Pla52o_47760</name>
</gene>
<evidence type="ECO:0000313" key="2">
    <source>
        <dbReference type="Proteomes" id="UP000316304"/>
    </source>
</evidence>
<dbReference type="EMBL" id="SJPT01000009">
    <property type="protein sequence ID" value="TWU20260.1"/>
    <property type="molecule type" value="Genomic_DNA"/>
</dbReference>
<organism evidence="1 2">
    <name type="scientific">Novipirellula galeiformis</name>
    <dbReference type="NCBI Taxonomy" id="2528004"/>
    <lineage>
        <taxon>Bacteria</taxon>
        <taxon>Pseudomonadati</taxon>
        <taxon>Planctomycetota</taxon>
        <taxon>Planctomycetia</taxon>
        <taxon>Pirellulales</taxon>
        <taxon>Pirellulaceae</taxon>
        <taxon>Novipirellula</taxon>
    </lineage>
</organism>
<dbReference type="Proteomes" id="UP000316304">
    <property type="component" value="Unassembled WGS sequence"/>
</dbReference>
<proteinExistence type="predicted"/>
<name>A0A5C6C6J9_9BACT</name>
<dbReference type="AlphaFoldDB" id="A0A5C6C6J9"/>
<evidence type="ECO:0000313" key="1">
    <source>
        <dbReference type="EMBL" id="TWU20260.1"/>
    </source>
</evidence>
<protein>
    <submittedName>
        <fullName evidence="1">Uncharacterized protein</fullName>
    </submittedName>
</protein>
<comment type="caution">
    <text evidence="1">The sequence shown here is derived from an EMBL/GenBank/DDBJ whole genome shotgun (WGS) entry which is preliminary data.</text>
</comment>